<gene>
    <name evidence="1" type="ORF">RMCT_3596</name>
</gene>
<dbReference type="AlphaFoldDB" id="A0A100XH87"/>
<dbReference type="EMBL" id="BCTB01000047">
    <property type="protein sequence ID" value="GAT16627.1"/>
    <property type="molecule type" value="Genomic_DNA"/>
</dbReference>
<protein>
    <submittedName>
        <fullName evidence="1">Uncharacterized protein</fullName>
    </submittedName>
</protein>
<sequence length="72" mass="7655">MPAKWMAIVTSCGPISRRVIVVRVSGSETEVAAYADTVVMRYLTFVARSDCQPGTTRAVSPVIPARSVVGVS</sequence>
<comment type="caution">
    <text evidence="1">The sequence shown here is derived from an EMBL/GenBank/DDBJ whole genome shotgun (WGS) entry which is preliminary data.</text>
</comment>
<proteinExistence type="predicted"/>
<evidence type="ECO:0000313" key="1">
    <source>
        <dbReference type="EMBL" id="GAT16627.1"/>
    </source>
</evidence>
<name>A0A100XH87_MYCTH</name>
<reference evidence="1 2" key="1">
    <citation type="journal article" date="2016" name="Genome Announc.">
        <title>Draft Genome Sequences of Five Rapidly Growing Mycobacterium Species, M. thermoresistibile, M. fortuitum subsp. acetamidolyticum, M. canariasense, M. brisbanense, and M. novocastrense.</title>
        <authorList>
            <person name="Katahira K."/>
            <person name="Ogura Y."/>
            <person name="Gotoh Y."/>
            <person name="Hayashi T."/>
        </authorList>
    </citation>
    <scope>NUCLEOTIDE SEQUENCE [LARGE SCALE GENOMIC DNA]</scope>
    <source>
        <strain evidence="1 2">JCM6362</strain>
    </source>
</reference>
<accession>A0A100XH87</accession>
<organism evidence="1 2">
    <name type="scientific">Mycolicibacterium thermoresistibile</name>
    <name type="common">Mycobacterium thermoresistibile</name>
    <dbReference type="NCBI Taxonomy" id="1797"/>
    <lineage>
        <taxon>Bacteria</taxon>
        <taxon>Bacillati</taxon>
        <taxon>Actinomycetota</taxon>
        <taxon>Actinomycetes</taxon>
        <taxon>Mycobacteriales</taxon>
        <taxon>Mycobacteriaceae</taxon>
        <taxon>Mycolicibacterium</taxon>
    </lineage>
</organism>
<evidence type="ECO:0000313" key="2">
    <source>
        <dbReference type="Proteomes" id="UP000069654"/>
    </source>
</evidence>
<dbReference type="Proteomes" id="UP000069654">
    <property type="component" value="Unassembled WGS sequence"/>
</dbReference>
<reference evidence="2" key="2">
    <citation type="submission" date="2016-02" db="EMBL/GenBank/DDBJ databases">
        <title>Draft genome sequence of five rapidly growing Mycobacterium species.</title>
        <authorList>
            <person name="Katahira K."/>
            <person name="Gotou Y."/>
            <person name="Iida K."/>
            <person name="Ogura Y."/>
            <person name="Hayashi T."/>
        </authorList>
    </citation>
    <scope>NUCLEOTIDE SEQUENCE [LARGE SCALE GENOMIC DNA]</scope>
    <source>
        <strain evidence="2">JCM6362</strain>
    </source>
</reference>